<sequence length="534" mass="61174">MKKAKVTVHPDYKISEVDKRLFGAFLEPIGSWVYGGIYNPKHPTADDIGFRQDIIDAVREFDLPALRFPGGNWVSGWDWKDSIGPIENRKAQLDLAWFQIEPNIIGHDEYLEWTKRVGTEPMYTINLGTEDVKSAAHLVEYTRHPGGTYWSELRRKNGHPDPYPVKTWYLGNEMDGHWQIGSWEKDPVGFGIRTHEISKVVKWIDNKAETVFAGTSDHNRHFPEWEMAALEQCYESVDYISLHHYHSAPEGDIANYLNISSVFEDYIKTSISICDYLKTKLRIPKKMYISFDEYGVNFGKQGEVLFGRRGWQDVSKSFFQFAPRDNVFTKYDPEHFVDSKYGTNHQMLNALAMASVLLTFLRHADRIKIGCMTGGIRNALAFNGEHVWKNAAYYPFYQMNKMARDGISILPVVSGPTFNTEQFALTGSNQCPAYENVQAIEAAVIHNEEKDEVCIFLINRAVEDDIEISLDVRGFEGYKLAEHVEMYSDDLEKGNSFKDQEVIKPSINGNTKMESGRVTAVAKKLSWNVIRLEK</sequence>
<evidence type="ECO:0000256" key="5">
    <source>
        <dbReference type="ARBA" id="ARBA00012670"/>
    </source>
</evidence>
<evidence type="ECO:0000256" key="1">
    <source>
        <dbReference type="ARBA" id="ARBA00001462"/>
    </source>
</evidence>
<comment type="pathway">
    <text evidence="2">Glycan metabolism.</text>
</comment>
<gene>
    <name evidence="10" type="ORF">J2S14_004026</name>
</gene>
<evidence type="ECO:0000256" key="8">
    <source>
        <dbReference type="ARBA" id="ARBA00023295"/>
    </source>
</evidence>
<organism evidence="10 11">
    <name type="scientific">Lederbergia wuyishanensis</name>
    <dbReference type="NCBI Taxonomy" id="1347903"/>
    <lineage>
        <taxon>Bacteria</taxon>
        <taxon>Bacillati</taxon>
        <taxon>Bacillota</taxon>
        <taxon>Bacilli</taxon>
        <taxon>Bacillales</taxon>
        <taxon>Bacillaceae</taxon>
        <taxon>Lederbergia</taxon>
    </lineage>
</organism>
<comment type="caution">
    <text evidence="10">The sequence shown here is derived from an EMBL/GenBank/DDBJ whole genome shotgun (WGS) entry which is preliminary data.</text>
</comment>
<reference evidence="10 11" key="1">
    <citation type="submission" date="2023-07" db="EMBL/GenBank/DDBJ databases">
        <title>Genomic Encyclopedia of Type Strains, Phase IV (KMG-IV): sequencing the most valuable type-strain genomes for metagenomic binning, comparative biology and taxonomic classification.</title>
        <authorList>
            <person name="Goeker M."/>
        </authorList>
    </citation>
    <scope>NUCLEOTIDE SEQUENCE [LARGE SCALE GENOMIC DNA]</scope>
    <source>
        <strain evidence="10 11">DSM 27848</strain>
    </source>
</reference>
<evidence type="ECO:0000313" key="11">
    <source>
        <dbReference type="Proteomes" id="UP001232343"/>
    </source>
</evidence>
<proteinExistence type="inferred from homology"/>
<dbReference type="SMART" id="SM00813">
    <property type="entry name" value="Alpha-L-AF_C"/>
    <property type="match status" value="1"/>
</dbReference>
<dbReference type="Gene3D" id="2.60.40.1180">
    <property type="entry name" value="Golgi alpha-mannosidase II"/>
    <property type="match status" value="1"/>
</dbReference>
<accession>A0ABU0D9T3</accession>
<dbReference type="Gene3D" id="3.20.20.80">
    <property type="entry name" value="Glycosidases"/>
    <property type="match status" value="1"/>
</dbReference>
<dbReference type="SUPFAM" id="SSF51445">
    <property type="entry name" value="(Trans)glycosidases"/>
    <property type="match status" value="1"/>
</dbReference>
<feature type="domain" description="Alpha-L-arabinofuranosidase C-terminal" evidence="9">
    <location>
        <begin position="292"/>
        <end position="526"/>
    </location>
</feature>
<evidence type="ECO:0000256" key="4">
    <source>
        <dbReference type="ARBA" id="ARBA00011165"/>
    </source>
</evidence>
<dbReference type="EMBL" id="JAUSUO010000014">
    <property type="protein sequence ID" value="MDQ0345179.1"/>
    <property type="molecule type" value="Genomic_DNA"/>
</dbReference>
<evidence type="ECO:0000256" key="3">
    <source>
        <dbReference type="ARBA" id="ARBA00007186"/>
    </source>
</evidence>
<comment type="similarity">
    <text evidence="3">Belongs to the glycosyl hydrolase 51 family.</text>
</comment>
<keyword evidence="8 10" id="KW-0326">Glycosidase</keyword>
<protein>
    <recommendedName>
        <fullName evidence="5">non-reducing end alpha-L-arabinofuranosidase</fullName>
        <ecNumber evidence="5">3.2.1.55</ecNumber>
    </recommendedName>
</protein>
<dbReference type="InterPro" id="IPR055235">
    <property type="entry name" value="ASD1_cat"/>
</dbReference>
<dbReference type="RefSeq" id="WP_244682033.1">
    <property type="nucleotide sequence ID" value="NZ_JALIRM010000009.1"/>
</dbReference>
<evidence type="ECO:0000256" key="6">
    <source>
        <dbReference type="ARBA" id="ARBA00022801"/>
    </source>
</evidence>
<dbReference type="InterPro" id="IPR010720">
    <property type="entry name" value="Alpha-L-AF_C"/>
</dbReference>
<comment type="subunit">
    <text evidence="4">Homohexamer; trimer of dimers.</text>
</comment>
<comment type="catalytic activity">
    <reaction evidence="1">
        <text>Hydrolysis of terminal non-reducing alpha-L-arabinofuranoside residues in alpha-L-arabinosides.</text>
        <dbReference type="EC" id="3.2.1.55"/>
    </reaction>
</comment>
<keyword evidence="7" id="KW-0119">Carbohydrate metabolism</keyword>
<dbReference type="InterPro" id="IPR017853">
    <property type="entry name" value="GH"/>
</dbReference>
<keyword evidence="11" id="KW-1185">Reference proteome</keyword>
<evidence type="ECO:0000256" key="2">
    <source>
        <dbReference type="ARBA" id="ARBA00004881"/>
    </source>
</evidence>
<dbReference type="Pfam" id="PF22848">
    <property type="entry name" value="ASD1_dom"/>
    <property type="match status" value="1"/>
</dbReference>
<dbReference type="PANTHER" id="PTHR43576">
    <property type="entry name" value="ALPHA-L-ARABINOFURANOSIDASE C-RELATED"/>
    <property type="match status" value="1"/>
</dbReference>
<evidence type="ECO:0000259" key="9">
    <source>
        <dbReference type="SMART" id="SM00813"/>
    </source>
</evidence>
<evidence type="ECO:0000256" key="7">
    <source>
        <dbReference type="ARBA" id="ARBA00023277"/>
    </source>
</evidence>
<keyword evidence="6 10" id="KW-0378">Hydrolase</keyword>
<name>A0ABU0D9T3_9BACI</name>
<dbReference type="EC" id="3.2.1.55" evidence="5"/>
<dbReference type="SUPFAM" id="SSF51011">
    <property type="entry name" value="Glycosyl hydrolase domain"/>
    <property type="match status" value="1"/>
</dbReference>
<evidence type="ECO:0000313" key="10">
    <source>
        <dbReference type="EMBL" id="MDQ0345179.1"/>
    </source>
</evidence>
<dbReference type="GO" id="GO:0046556">
    <property type="term" value="F:alpha-L-arabinofuranosidase activity"/>
    <property type="evidence" value="ECO:0007669"/>
    <property type="project" value="UniProtKB-EC"/>
</dbReference>
<dbReference type="PANTHER" id="PTHR43576:SF3">
    <property type="entry name" value="ALPHA-L-ARABINOFURANOSIDASE C"/>
    <property type="match status" value="1"/>
</dbReference>
<dbReference type="Pfam" id="PF06964">
    <property type="entry name" value="Alpha-L-AF_C"/>
    <property type="match status" value="1"/>
</dbReference>
<dbReference type="Proteomes" id="UP001232343">
    <property type="component" value="Unassembled WGS sequence"/>
</dbReference>
<dbReference type="InterPro" id="IPR013780">
    <property type="entry name" value="Glyco_hydro_b"/>
</dbReference>